<reference evidence="3" key="1">
    <citation type="journal article" date="2023" name="Science">
        <title>Elucidation of the pathway for biosynthesis of saponin adjuvants from the soapbark tree.</title>
        <authorList>
            <person name="Reed J."/>
            <person name="Orme A."/>
            <person name="El-Demerdash A."/>
            <person name="Owen C."/>
            <person name="Martin L.B.B."/>
            <person name="Misra R.C."/>
            <person name="Kikuchi S."/>
            <person name="Rejzek M."/>
            <person name="Martin A.C."/>
            <person name="Harkess A."/>
            <person name="Leebens-Mack J."/>
            <person name="Louveau T."/>
            <person name="Stephenson M.J."/>
            <person name="Osbourn A."/>
        </authorList>
    </citation>
    <scope>NUCLEOTIDE SEQUENCE</scope>
    <source>
        <strain evidence="3">S10</strain>
    </source>
</reference>
<protein>
    <submittedName>
        <fullName evidence="3">Uncharacterized protein</fullName>
    </submittedName>
</protein>
<keyword evidence="2" id="KW-0732">Signal</keyword>
<proteinExistence type="predicted"/>
<sequence length="140" mass="15890">MSLKYLLVLLFGAVVLLATSTTTLADDHPKPPIIGKLKPPHRPSHKPPPYHKPPSDHEEEQDVPVYGELPTKKGPIKPPPKHLPPPLERRRSRPMITSGSNKMYQFMVNSQSFHSRSILLRRSPHQPTELRAKLSYCINK</sequence>
<evidence type="ECO:0000256" key="1">
    <source>
        <dbReference type="SAM" id="MobiDB-lite"/>
    </source>
</evidence>
<feature type="compositionally biased region" description="Pro residues" evidence="1">
    <location>
        <begin position="76"/>
        <end position="86"/>
    </location>
</feature>
<feature type="signal peptide" evidence="2">
    <location>
        <begin position="1"/>
        <end position="25"/>
    </location>
</feature>
<keyword evidence="4" id="KW-1185">Reference proteome</keyword>
<feature type="region of interest" description="Disordered" evidence="1">
    <location>
        <begin position="24"/>
        <end position="94"/>
    </location>
</feature>
<evidence type="ECO:0000256" key="2">
    <source>
        <dbReference type="SAM" id="SignalP"/>
    </source>
</evidence>
<name>A0AAD7PH58_QUISA</name>
<dbReference type="Proteomes" id="UP001163823">
    <property type="component" value="Chromosome 9"/>
</dbReference>
<evidence type="ECO:0000313" key="3">
    <source>
        <dbReference type="EMBL" id="KAJ7954719.1"/>
    </source>
</evidence>
<feature type="compositionally biased region" description="Basic residues" evidence="1">
    <location>
        <begin position="38"/>
        <end position="49"/>
    </location>
</feature>
<dbReference type="KEGG" id="qsa:O6P43_021425"/>
<organism evidence="3 4">
    <name type="scientific">Quillaja saponaria</name>
    <name type="common">Soap bark tree</name>
    <dbReference type="NCBI Taxonomy" id="32244"/>
    <lineage>
        <taxon>Eukaryota</taxon>
        <taxon>Viridiplantae</taxon>
        <taxon>Streptophyta</taxon>
        <taxon>Embryophyta</taxon>
        <taxon>Tracheophyta</taxon>
        <taxon>Spermatophyta</taxon>
        <taxon>Magnoliopsida</taxon>
        <taxon>eudicotyledons</taxon>
        <taxon>Gunneridae</taxon>
        <taxon>Pentapetalae</taxon>
        <taxon>rosids</taxon>
        <taxon>fabids</taxon>
        <taxon>Fabales</taxon>
        <taxon>Quillajaceae</taxon>
        <taxon>Quillaja</taxon>
    </lineage>
</organism>
<accession>A0AAD7PH58</accession>
<dbReference type="AlphaFoldDB" id="A0AAD7PH58"/>
<dbReference type="EMBL" id="JARAOO010000009">
    <property type="protein sequence ID" value="KAJ7954719.1"/>
    <property type="molecule type" value="Genomic_DNA"/>
</dbReference>
<comment type="caution">
    <text evidence="3">The sequence shown here is derived from an EMBL/GenBank/DDBJ whole genome shotgun (WGS) entry which is preliminary data.</text>
</comment>
<gene>
    <name evidence="3" type="ORF">O6P43_021425</name>
</gene>
<feature type="chain" id="PRO_5042274913" evidence="2">
    <location>
        <begin position="26"/>
        <end position="140"/>
    </location>
</feature>
<evidence type="ECO:0000313" key="4">
    <source>
        <dbReference type="Proteomes" id="UP001163823"/>
    </source>
</evidence>